<evidence type="ECO:0000313" key="2">
    <source>
        <dbReference type="EMBL" id="OEU07245.1"/>
    </source>
</evidence>
<feature type="compositionally biased region" description="Basic and acidic residues" evidence="1">
    <location>
        <begin position="251"/>
        <end position="261"/>
    </location>
</feature>
<feature type="region of interest" description="Disordered" evidence="1">
    <location>
        <begin position="67"/>
        <end position="131"/>
    </location>
</feature>
<dbReference type="KEGG" id="fcy:FRACYDRAFT_251299"/>
<keyword evidence="3" id="KW-1185">Reference proteome</keyword>
<feature type="region of interest" description="Disordered" evidence="1">
    <location>
        <begin position="175"/>
        <end position="261"/>
    </location>
</feature>
<feature type="compositionally biased region" description="Polar residues" evidence="1">
    <location>
        <begin position="67"/>
        <end position="88"/>
    </location>
</feature>
<evidence type="ECO:0000256" key="1">
    <source>
        <dbReference type="SAM" id="MobiDB-lite"/>
    </source>
</evidence>
<feature type="compositionally biased region" description="Acidic residues" evidence="1">
    <location>
        <begin position="31"/>
        <end position="40"/>
    </location>
</feature>
<feature type="region of interest" description="Disordered" evidence="1">
    <location>
        <begin position="295"/>
        <end position="339"/>
    </location>
</feature>
<feature type="compositionally biased region" description="Acidic residues" evidence="1">
    <location>
        <begin position="181"/>
        <end position="191"/>
    </location>
</feature>
<feature type="compositionally biased region" description="Basic residues" evidence="1">
    <location>
        <begin position="234"/>
        <end position="250"/>
    </location>
</feature>
<dbReference type="EMBL" id="KV784387">
    <property type="protein sequence ID" value="OEU07245.1"/>
    <property type="molecule type" value="Genomic_DNA"/>
</dbReference>
<protein>
    <submittedName>
        <fullName evidence="2">Uncharacterized protein</fullName>
    </submittedName>
</protein>
<evidence type="ECO:0000313" key="3">
    <source>
        <dbReference type="Proteomes" id="UP000095751"/>
    </source>
</evidence>
<name>A0A1E7EMW9_9STRA</name>
<feature type="compositionally biased region" description="Acidic residues" evidence="1">
    <location>
        <begin position="306"/>
        <end position="315"/>
    </location>
</feature>
<feature type="region of interest" description="Disordered" evidence="1">
    <location>
        <begin position="29"/>
        <end position="48"/>
    </location>
</feature>
<dbReference type="Proteomes" id="UP000095751">
    <property type="component" value="Unassembled WGS sequence"/>
</dbReference>
<feature type="compositionally biased region" description="Low complexity" evidence="1">
    <location>
        <begin position="218"/>
        <end position="233"/>
    </location>
</feature>
<proteinExistence type="predicted"/>
<feature type="compositionally biased region" description="Basic and acidic residues" evidence="1">
    <location>
        <begin position="328"/>
        <end position="339"/>
    </location>
</feature>
<reference evidence="2 3" key="1">
    <citation type="submission" date="2016-09" db="EMBL/GenBank/DDBJ databases">
        <title>Extensive genetic diversity and differential bi-allelic expression allows diatom success in the polar Southern Ocean.</title>
        <authorList>
            <consortium name="DOE Joint Genome Institute"/>
            <person name="Mock T."/>
            <person name="Otillar R.P."/>
            <person name="Strauss J."/>
            <person name="Dupont C."/>
            <person name="Frickenhaus S."/>
            <person name="Maumus F."/>
            <person name="Mcmullan M."/>
            <person name="Sanges R."/>
            <person name="Schmutz J."/>
            <person name="Toseland A."/>
            <person name="Valas R."/>
            <person name="Veluchamy A."/>
            <person name="Ward B.J."/>
            <person name="Allen A."/>
            <person name="Barry K."/>
            <person name="Falciatore A."/>
            <person name="Ferrante M."/>
            <person name="Fortunato A.E."/>
            <person name="Gloeckner G."/>
            <person name="Gruber A."/>
            <person name="Hipkin R."/>
            <person name="Janech M."/>
            <person name="Kroth P."/>
            <person name="Leese F."/>
            <person name="Lindquist E."/>
            <person name="Lyon B.R."/>
            <person name="Martin J."/>
            <person name="Mayer C."/>
            <person name="Parker M."/>
            <person name="Quesneville H."/>
            <person name="Raymond J."/>
            <person name="Uhlig C."/>
            <person name="Valentin K.U."/>
            <person name="Worden A.Z."/>
            <person name="Armbrust E.V."/>
            <person name="Bowler C."/>
            <person name="Green B."/>
            <person name="Moulton V."/>
            <person name="Van Oosterhout C."/>
            <person name="Grigoriev I."/>
        </authorList>
    </citation>
    <scope>NUCLEOTIDE SEQUENCE [LARGE SCALE GENOMIC DNA]</scope>
    <source>
        <strain evidence="2 3">CCMP1102</strain>
    </source>
</reference>
<feature type="compositionally biased region" description="Low complexity" evidence="1">
    <location>
        <begin position="99"/>
        <end position="109"/>
    </location>
</feature>
<dbReference type="InParanoid" id="A0A1E7EMW9"/>
<sequence length="435" mass="49474">MNASTTAAAAAAAAAADEEGTIASILLSLPDENDDEEDDVNPNYNYDSINSVDVQKSITAIKGSSSFETTVSPNSVAASPSTLNNLQKSHQRKNTGRQRSSSSSSSSSLSRRRCTTDAGVSISPPDLNNSINTIGHDSITIGHDSRLLIDYTDEDRRSFLSRRCPTGHGSRILIDYKNVDDDNDDGNDQNENEGQNNDQRGRTKTESTINDDDDDEQAQAQQRRNSSAVQVQQQRRRSSSHRVVRFSRKVTVRETRSHHDYTPRQIKKCWYQEDEVNQIKLKCLRILKQQKQKQIQRREQNIIKVDEDEDEEEESSSSRNNEEDEDEHSINNDIDRNFGAKEDYVDDEEEEIEEDQHEEYCLRGLESYEPIAYKRKKRLRNKSQQIVFDINDQSYGNDYCNEMIAEYYSNITSNCSLVAHIIGLQDERDACAAYS</sequence>
<gene>
    <name evidence="2" type="ORF">FRACYDRAFT_251299</name>
</gene>
<organism evidence="2 3">
    <name type="scientific">Fragilariopsis cylindrus CCMP1102</name>
    <dbReference type="NCBI Taxonomy" id="635003"/>
    <lineage>
        <taxon>Eukaryota</taxon>
        <taxon>Sar</taxon>
        <taxon>Stramenopiles</taxon>
        <taxon>Ochrophyta</taxon>
        <taxon>Bacillariophyta</taxon>
        <taxon>Bacillariophyceae</taxon>
        <taxon>Bacillariophycidae</taxon>
        <taxon>Bacillariales</taxon>
        <taxon>Bacillariaceae</taxon>
        <taxon>Fragilariopsis</taxon>
    </lineage>
</organism>
<accession>A0A1E7EMW9</accession>
<feature type="compositionally biased region" description="Basic and acidic residues" evidence="1">
    <location>
        <begin position="296"/>
        <end position="305"/>
    </location>
</feature>
<dbReference type="AlphaFoldDB" id="A0A1E7EMW9"/>